<keyword evidence="2" id="KW-1185">Reference proteome</keyword>
<gene>
    <name evidence="1" type="ORF">GCM10010916_05140</name>
</gene>
<dbReference type="AlphaFoldDB" id="A0A917FN01"/>
<dbReference type="EMBL" id="BMGR01000001">
    <property type="protein sequence ID" value="GGF90779.1"/>
    <property type="molecule type" value="Genomic_DNA"/>
</dbReference>
<reference evidence="1" key="1">
    <citation type="journal article" date="2014" name="Int. J. Syst. Evol. Microbiol.">
        <title>Complete genome sequence of Corynebacterium casei LMG S-19264T (=DSM 44701T), isolated from a smear-ripened cheese.</title>
        <authorList>
            <consortium name="US DOE Joint Genome Institute (JGI-PGF)"/>
            <person name="Walter F."/>
            <person name="Albersmeier A."/>
            <person name="Kalinowski J."/>
            <person name="Ruckert C."/>
        </authorList>
    </citation>
    <scope>NUCLEOTIDE SEQUENCE</scope>
    <source>
        <strain evidence="1">CGMCC 1.12987</strain>
    </source>
</reference>
<dbReference type="SUPFAM" id="SSF46955">
    <property type="entry name" value="Putative DNA-binding domain"/>
    <property type="match status" value="1"/>
</dbReference>
<evidence type="ECO:0000313" key="1">
    <source>
        <dbReference type="EMBL" id="GGF90779.1"/>
    </source>
</evidence>
<comment type="caution">
    <text evidence="1">The sequence shown here is derived from an EMBL/GenBank/DDBJ whole genome shotgun (WGS) entry which is preliminary data.</text>
</comment>
<reference evidence="1" key="2">
    <citation type="submission" date="2020-09" db="EMBL/GenBank/DDBJ databases">
        <authorList>
            <person name="Sun Q."/>
            <person name="Zhou Y."/>
        </authorList>
    </citation>
    <scope>NUCLEOTIDE SEQUENCE</scope>
    <source>
        <strain evidence="1">CGMCC 1.12987</strain>
    </source>
</reference>
<protein>
    <recommendedName>
        <fullName evidence="3">Transcriptional regulator</fullName>
    </recommendedName>
</protein>
<accession>A0A917FN01</accession>
<dbReference type="RefSeq" id="WP_373289287.1">
    <property type="nucleotide sequence ID" value="NZ_BMGR01000001.1"/>
</dbReference>
<dbReference type="Proteomes" id="UP000644756">
    <property type="component" value="Unassembled WGS sequence"/>
</dbReference>
<dbReference type="Gene3D" id="1.10.1660.10">
    <property type="match status" value="1"/>
</dbReference>
<evidence type="ECO:0008006" key="3">
    <source>
        <dbReference type="Google" id="ProtNLM"/>
    </source>
</evidence>
<name>A0A917FN01_9BACL</name>
<evidence type="ECO:0000313" key="2">
    <source>
        <dbReference type="Proteomes" id="UP000644756"/>
    </source>
</evidence>
<organism evidence="1 2">
    <name type="scientific">Paenibacillus abyssi</name>
    <dbReference type="NCBI Taxonomy" id="1340531"/>
    <lineage>
        <taxon>Bacteria</taxon>
        <taxon>Bacillati</taxon>
        <taxon>Bacillota</taxon>
        <taxon>Bacilli</taxon>
        <taxon>Bacillales</taxon>
        <taxon>Paenibacillaceae</taxon>
        <taxon>Paenibacillus</taxon>
    </lineage>
</organism>
<proteinExistence type="predicted"/>
<sequence>MNWFIKCIRQSVGLPVEMLIEYVSLFQKGDDTLVTRKELLVDQRNRLADKIEEMTNTLIA</sequence>
<dbReference type="InterPro" id="IPR009061">
    <property type="entry name" value="DNA-bd_dom_put_sf"/>
</dbReference>